<gene>
    <name evidence="3" type="primary">Aste57867_10052</name>
    <name evidence="2" type="ORF">As57867_010013</name>
    <name evidence="3" type="ORF">ASTE57867_10052</name>
</gene>
<evidence type="ECO:0000313" key="4">
    <source>
        <dbReference type="Proteomes" id="UP000332933"/>
    </source>
</evidence>
<evidence type="ECO:0000313" key="3">
    <source>
        <dbReference type="EMBL" id="VFT86928.1"/>
    </source>
</evidence>
<organism evidence="3 4">
    <name type="scientific">Aphanomyces stellatus</name>
    <dbReference type="NCBI Taxonomy" id="120398"/>
    <lineage>
        <taxon>Eukaryota</taxon>
        <taxon>Sar</taxon>
        <taxon>Stramenopiles</taxon>
        <taxon>Oomycota</taxon>
        <taxon>Saprolegniomycetes</taxon>
        <taxon>Saprolegniales</taxon>
        <taxon>Verrucalvaceae</taxon>
        <taxon>Aphanomyces</taxon>
    </lineage>
</organism>
<protein>
    <submittedName>
        <fullName evidence="3">Aste57867_10052 protein</fullName>
    </submittedName>
</protein>
<dbReference type="EMBL" id="CAADRA010005203">
    <property type="protein sequence ID" value="VFT86928.1"/>
    <property type="molecule type" value="Genomic_DNA"/>
</dbReference>
<reference evidence="3 4" key="1">
    <citation type="submission" date="2019-03" db="EMBL/GenBank/DDBJ databases">
        <authorList>
            <person name="Gaulin E."/>
            <person name="Dumas B."/>
        </authorList>
    </citation>
    <scope>NUCLEOTIDE SEQUENCE [LARGE SCALE GENOMIC DNA]</scope>
    <source>
        <strain evidence="3">CBS 568.67</strain>
    </source>
</reference>
<feature type="compositionally biased region" description="Low complexity" evidence="1">
    <location>
        <begin position="18"/>
        <end position="27"/>
    </location>
</feature>
<dbReference type="AlphaFoldDB" id="A0A485KPD6"/>
<dbReference type="Proteomes" id="UP000332933">
    <property type="component" value="Unassembled WGS sequence"/>
</dbReference>
<dbReference type="Gene3D" id="3.80.10.10">
    <property type="entry name" value="Ribonuclease Inhibitor"/>
    <property type="match status" value="1"/>
</dbReference>
<proteinExistence type="predicted"/>
<feature type="compositionally biased region" description="Polar residues" evidence="1">
    <location>
        <begin position="1"/>
        <end position="11"/>
    </location>
</feature>
<name>A0A485KPD6_9STRA</name>
<sequence length="585" mass="64369">MGTKQSRSASHQPPPPSSTLTTSSKSRLTQWQLPTDLIERIALFVPDSLSFFAFLDAINTADGVLGDLAHFLALRHYIHADVLWPHSARLTYPVVPSSHVWPRHGGEPTRTAVTLASLSAVATYHSIVELPEGLVDMTRFQSKLPATTTLLLETSARHQRLHEAIGTWSNKHACASYAIPRGIDGPPSLAHLDALYMGLCTPTSRTAHTDLVAFLETSHVTKFSLVSTLVFTSAMLSHVVRWLETCPVVSFHFGRSGFLAPLDVVPAFYKALAECATLVDLTLHEVKLPTGFAFAGQVARVARCNVASVGPFLAGMPHVHTLSLELPPKSIAWGDHAHRFVLPLLVHLEIHHLLPAAVQRLCQALCDSTVESLTLVNNDKDFSTIESSLCMHWLAQYVPRWPRLERLHLSHYCMHATETETHAFGHGLRQAKRLRSLRIDETKAVRISDLAPHVANMPHLHELAIHAGALKSVSSWAATGNPFSQLFANRTLHAVAIVVSETNDSVVQRLAEALVGNRTIRELSCRVAAKDVKMVVDVLGARSIPTMKLQLQVKHAGPDFKAKVRALAKSQPQEIYLIQVIELLR</sequence>
<evidence type="ECO:0000256" key="1">
    <source>
        <dbReference type="SAM" id="MobiDB-lite"/>
    </source>
</evidence>
<accession>A0A485KPD6</accession>
<dbReference type="SUPFAM" id="SSF52047">
    <property type="entry name" value="RNI-like"/>
    <property type="match status" value="1"/>
</dbReference>
<dbReference type="InterPro" id="IPR032675">
    <property type="entry name" value="LRR_dom_sf"/>
</dbReference>
<dbReference type="EMBL" id="VJMH01005182">
    <property type="protein sequence ID" value="KAF0699371.1"/>
    <property type="molecule type" value="Genomic_DNA"/>
</dbReference>
<reference evidence="2" key="2">
    <citation type="submission" date="2019-06" db="EMBL/GenBank/DDBJ databases">
        <title>Genomics analysis of Aphanomyces spp. identifies a new class of oomycete effector associated with host adaptation.</title>
        <authorList>
            <person name="Gaulin E."/>
        </authorList>
    </citation>
    <scope>NUCLEOTIDE SEQUENCE</scope>
    <source>
        <strain evidence="2">CBS 578.67</strain>
    </source>
</reference>
<dbReference type="OrthoDB" id="120976at2759"/>
<feature type="region of interest" description="Disordered" evidence="1">
    <location>
        <begin position="1"/>
        <end position="27"/>
    </location>
</feature>
<evidence type="ECO:0000313" key="2">
    <source>
        <dbReference type="EMBL" id="KAF0699371.1"/>
    </source>
</evidence>
<keyword evidence="4" id="KW-1185">Reference proteome</keyword>